<accession>A0A6L5YKP8</accession>
<gene>
    <name evidence="2" type="ORF">FYJ59_12360</name>
</gene>
<feature type="transmembrane region" description="Helical" evidence="1">
    <location>
        <begin position="133"/>
        <end position="153"/>
    </location>
</feature>
<evidence type="ECO:0000313" key="3">
    <source>
        <dbReference type="Proteomes" id="UP000476055"/>
    </source>
</evidence>
<dbReference type="RefSeq" id="WP_022153172.1">
    <property type="nucleotide sequence ID" value="NZ_DAWCKG010000033.1"/>
</dbReference>
<dbReference type="Pfam" id="PF02681">
    <property type="entry name" value="DUF212"/>
    <property type="match status" value="1"/>
</dbReference>
<reference evidence="2 3" key="1">
    <citation type="submission" date="2019-08" db="EMBL/GenBank/DDBJ databases">
        <title>In-depth cultivation of the pig gut microbiome towards novel bacterial diversity and tailored functional studies.</title>
        <authorList>
            <person name="Wylensek D."/>
            <person name="Hitch T.C.A."/>
            <person name="Clavel T."/>
        </authorList>
    </citation>
    <scope>NUCLEOTIDE SEQUENCE [LARGE SCALE GENOMIC DNA]</scope>
    <source>
        <strain evidence="2 3">WCA3-601-WT-6H</strain>
    </source>
</reference>
<dbReference type="PANTHER" id="PTHR31446">
    <property type="entry name" value="ACID PHOSPHATASE/VANADIUM-DEPENDENT HALOPEROXIDASE-RELATED PROTEIN"/>
    <property type="match status" value="1"/>
</dbReference>
<dbReference type="EMBL" id="VUMU01000018">
    <property type="protein sequence ID" value="MST59014.1"/>
    <property type="molecule type" value="Genomic_DNA"/>
</dbReference>
<name>A0A6L5YKP8_9FIRM</name>
<dbReference type="InterPro" id="IPR003832">
    <property type="entry name" value="DUF212"/>
</dbReference>
<keyword evidence="1" id="KW-0472">Membrane</keyword>
<feature type="transmembrane region" description="Helical" evidence="1">
    <location>
        <begin position="55"/>
        <end position="87"/>
    </location>
</feature>
<proteinExistence type="predicted"/>
<evidence type="ECO:0000313" key="2">
    <source>
        <dbReference type="EMBL" id="MST59014.1"/>
    </source>
</evidence>
<sequence>MTFFEEFFSNHIFLTAACGWFVAQILKTLIHLIISKKFVAERLVGSGGMPSSHSATVCALVTATCYEYGAGSFEFAISLILAIIVMYDAMGVRRETGIQAQVLNDMMKIFEDMGRSEISPHDKLKEFVGHTPLQVLMGALLGIFCGVIIYTFVI</sequence>
<keyword evidence="1" id="KW-0812">Transmembrane</keyword>
<organism evidence="2 3">
    <name type="scientific">Waltera intestinalis</name>
    <dbReference type="NCBI Taxonomy" id="2606635"/>
    <lineage>
        <taxon>Bacteria</taxon>
        <taxon>Bacillati</taxon>
        <taxon>Bacillota</taxon>
        <taxon>Clostridia</taxon>
        <taxon>Lachnospirales</taxon>
        <taxon>Lachnospiraceae</taxon>
        <taxon>Waltera</taxon>
    </lineage>
</organism>
<comment type="caution">
    <text evidence="2">The sequence shown here is derived from an EMBL/GenBank/DDBJ whole genome shotgun (WGS) entry which is preliminary data.</text>
</comment>
<keyword evidence="3" id="KW-1185">Reference proteome</keyword>
<dbReference type="AlphaFoldDB" id="A0A6L5YKP8"/>
<protein>
    <submittedName>
        <fullName evidence="2">Divergent PAP2 family protein</fullName>
    </submittedName>
</protein>
<keyword evidence="1" id="KW-1133">Transmembrane helix</keyword>
<dbReference type="Proteomes" id="UP000476055">
    <property type="component" value="Unassembled WGS sequence"/>
</dbReference>
<dbReference type="PANTHER" id="PTHR31446:SF29">
    <property type="entry name" value="ACID PHOSPHATASE_VANADIUM-DEPENDENT HALOPEROXIDASE-RELATED PROTEIN"/>
    <property type="match status" value="1"/>
</dbReference>
<evidence type="ECO:0000256" key="1">
    <source>
        <dbReference type="SAM" id="Phobius"/>
    </source>
</evidence>
<feature type="transmembrane region" description="Helical" evidence="1">
    <location>
        <begin position="12"/>
        <end position="34"/>
    </location>
</feature>